<evidence type="ECO:0000256" key="1">
    <source>
        <dbReference type="ARBA" id="ARBA00022491"/>
    </source>
</evidence>
<dbReference type="Gene3D" id="1.10.1660.10">
    <property type="match status" value="1"/>
</dbReference>
<gene>
    <name evidence="6" type="ORF">bsdtw1_01591</name>
</gene>
<dbReference type="CDD" id="cd00592">
    <property type="entry name" value="HTH_MerR-like"/>
    <property type="match status" value="1"/>
</dbReference>
<evidence type="ECO:0000256" key="4">
    <source>
        <dbReference type="ARBA" id="ARBA00023163"/>
    </source>
</evidence>
<keyword evidence="2" id="KW-0805">Transcription regulation</keyword>
<evidence type="ECO:0000313" key="7">
    <source>
        <dbReference type="Proteomes" id="UP000580568"/>
    </source>
</evidence>
<evidence type="ECO:0000256" key="2">
    <source>
        <dbReference type="ARBA" id="ARBA00023015"/>
    </source>
</evidence>
<evidence type="ECO:0000259" key="5">
    <source>
        <dbReference type="PROSITE" id="PS50937"/>
    </source>
</evidence>
<feature type="domain" description="HTH merR-type" evidence="5">
    <location>
        <begin position="4"/>
        <end position="73"/>
    </location>
</feature>
<evidence type="ECO:0000256" key="3">
    <source>
        <dbReference type="ARBA" id="ARBA00023125"/>
    </source>
</evidence>
<keyword evidence="7" id="KW-1185">Reference proteome</keyword>
<keyword evidence="1" id="KW-0678">Repressor</keyword>
<protein>
    <recommendedName>
        <fullName evidence="5">HTH merR-type domain-containing protein</fullName>
    </recommendedName>
</protein>
<dbReference type="GO" id="GO:0003677">
    <property type="term" value="F:DNA binding"/>
    <property type="evidence" value="ECO:0007669"/>
    <property type="project" value="UniProtKB-KW"/>
</dbReference>
<reference evidence="6 7" key="1">
    <citation type="submission" date="2020-07" db="EMBL/GenBank/DDBJ databases">
        <title>A new beta-1,3-glucan-decomposing anaerobic bacterium isolated from anoxic soil subjected to biological soil disinfestation.</title>
        <authorList>
            <person name="Ueki A."/>
            <person name="Tonouchi A."/>
        </authorList>
    </citation>
    <scope>NUCLEOTIDE SEQUENCE [LARGE SCALE GENOMIC DNA]</scope>
    <source>
        <strain evidence="6 7">TW1</strain>
    </source>
</reference>
<dbReference type="PANTHER" id="PTHR30204:SF69">
    <property type="entry name" value="MERR-FAMILY TRANSCRIPTIONAL REGULATOR"/>
    <property type="match status" value="1"/>
</dbReference>
<dbReference type="InterPro" id="IPR047057">
    <property type="entry name" value="MerR_fam"/>
</dbReference>
<dbReference type="InterPro" id="IPR000551">
    <property type="entry name" value="MerR-type_HTH_dom"/>
</dbReference>
<dbReference type="PROSITE" id="PS50937">
    <property type="entry name" value="HTH_MERR_2"/>
    <property type="match status" value="1"/>
</dbReference>
<dbReference type="GO" id="GO:0003700">
    <property type="term" value="F:DNA-binding transcription factor activity"/>
    <property type="evidence" value="ECO:0007669"/>
    <property type="project" value="InterPro"/>
</dbReference>
<dbReference type="Pfam" id="PF13411">
    <property type="entry name" value="MerR_1"/>
    <property type="match status" value="1"/>
</dbReference>
<keyword evidence="4" id="KW-0804">Transcription</keyword>
<dbReference type="SMART" id="SM00422">
    <property type="entry name" value="HTH_MERR"/>
    <property type="match status" value="1"/>
</dbReference>
<dbReference type="RefSeq" id="WP_183277008.1">
    <property type="nucleotide sequence ID" value="NZ_BLZR01000001.1"/>
</dbReference>
<dbReference type="InterPro" id="IPR009061">
    <property type="entry name" value="DNA-bd_dom_put_sf"/>
</dbReference>
<evidence type="ECO:0000313" key="6">
    <source>
        <dbReference type="EMBL" id="GFP75508.1"/>
    </source>
</evidence>
<dbReference type="SUPFAM" id="SSF46955">
    <property type="entry name" value="Putative DNA-binding domain"/>
    <property type="match status" value="1"/>
</dbReference>
<dbReference type="AlphaFoldDB" id="A0A6V8SK21"/>
<dbReference type="Proteomes" id="UP000580568">
    <property type="component" value="Unassembled WGS sequence"/>
</dbReference>
<organism evidence="6 7">
    <name type="scientific">Clostridium fungisolvens</name>
    <dbReference type="NCBI Taxonomy" id="1604897"/>
    <lineage>
        <taxon>Bacteria</taxon>
        <taxon>Bacillati</taxon>
        <taxon>Bacillota</taxon>
        <taxon>Clostridia</taxon>
        <taxon>Eubacteriales</taxon>
        <taxon>Clostridiaceae</taxon>
        <taxon>Clostridium</taxon>
    </lineage>
</organism>
<proteinExistence type="predicted"/>
<accession>A0A6V8SK21</accession>
<name>A0A6V8SK21_9CLOT</name>
<sequence length="271" mass="31766">MDNQIKISEFVKLTRSTLKTVLYYHKIGLLPEKKNSSNGYRVYGAEDLEKMRKIKHLKALGLDLKQIKEILGDKNNHNTLSEVLKSLQLELLNERRKIDVQLFEIETLLKKEEVLNGEITSRSEIFQIVIDILEPDQEKSNMEANPELFEQRNKVFGILEDFQWGEEQKNNLRTIAEYFKLHPEEYKKAIEFGKRLSKLKDMSEDDPEVEALAREGAEFINNAPFLKEMLYNKSGFGETNENLLNEMTKKVLSPAQMKHKELIQKYLNYRP</sequence>
<comment type="caution">
    <text evidence="6">The sequence shown here is derived from an EMBL/GenBank/DDBJ whole genome shotgun (WGS) entry which is preliminary data.</text>
</comment>
<dbReference type="PANTHER" id="PTHR30204">
    <property type="entry name" value="REDOX-CYCLING DRUG-SENSING TRANSCRIPTIONAL ACTIVATOR SOXR"/>
    <property type="match status" value="1"/>
</dbReference>
<keyword evidence="3" id="KW-0238">DNA-binding</keyword>
<dbReference type="EMBL" id="BLZR01000001">
    <property type="protein sequence ID" value="GFP75508.1"/>
    <property type="molecule type" value="Genomic_DNA"/>
</dbReference>